<feature type="domain" description="Peptidase S26" evidence="8">
    <location>
        <begin position="494"/>
        <end position="538"/>
    </location>
</feature>
<comment type="catalytic activity">
    <reaction evidence="1 7">
        <text>Cleavage of hydrophobic, N-terminal signal or leader sequences from secreted and periplasmic proteins.</text>
        <dbReference type="EC" id="3.4.21.89"/>
    </reaction>
</comment>
<evidence type="ECO:0000256" key="1">
    <source>
        <dbReference type="ARBA" id="ARBA00000677"/>
    </source>
</evidence>
<dbReference type="STRING" id="1125725.HMPREF1325_1686"/>
<keyword evidence="7" id="KW-1133">Transmembrane helix</keyword>
<dbReference type="EMBL" id="AVQI01000080">
    <property type="protein sequence ID" value="ERJ98448.1"/>
    <property type="molecule type" value="Genomic_DNA"/>
</dbReference>
<dbReference type="PANTHER" id="PTHR43390:SF1">
    <property type="entry name" value="CHLOROPLAST PROCESSING PEPTIDASE"/>
    <property type="match status" value="1"/>
</dbReference>
<evidence type="ECO:0000256" key="2">
    <source>
        <dbReference type="ARBA" id="ARBA00009370"/>
    </source>
</evidence>
<feature type="transmembrane region" description="Helical" evidence="7">
    <location>
        <begin position="158"/>
        <end position="178"/>
    </location>
</feature>
<dbReference type="InterPro" id="IPR000223">
    <property type="entry name" value="Pept_S26A_signal_pept_1"/>
</dbReference>
<comment type="subcellular location">
    <subcellularLocation>
        <location evidence="7">Membrane</location>
        <topology evidence="7">Single-pass type II membrane protein</topology>
    </subcellularLocation>
</comment>
<feature type="transmembrane region" description="Helical" evidence="7">
    <location>
        <begin position="94"/>
        <end position="118"/>
    </location>
</feature>
<dbReference type="PATRIC" id="fig|1125725.3.peg.2436"/>
<dbReference type="GO" id="GO:0016020">
    <property type="term" value="C:membrane"/>
    <property type="evidence" value="ECO:0007669"/>
    <property type="project" value="UniProtKB-SubCell"/>
</dbReference>
<proteinExistence type="inferred from homology"/>
<dbReference type="Proteomes" id="UP000016412">
    <property type="component" value="Unassembled WGS sequence"/>
</dbReference>
<keyword evidence="7" id="KW-0472">Membrane</keyword>
<dbReference type="EMBL" id="AUZJ01000066">
    <property type="protein sequence ID" value="ERF59550.1"/>
    <property type="molecule type" value="Genomic_DNA"/>
</dbReference>
<keyword evidence="7" id="KW-0812">Transmembrane</keyword>
<dbReference type="Proteomes" id="UP000016646">
    <property type="component" value="Unassembled WGS sequence"/>
</dbReference>
<feature type="domain" description="Peptidase S26" evidence="8">
    <location>
        <begin position="153"/>
        <end position="294"/>
    </location>
</feature>
<comment type="caution">
    <text evidence="7">Lacks conserved residue(s) required for the propagation of feature annotation.</text>
</comment>
<evidence type="ECO:0000313" key="9">
    <source>
        <dbReference type="EMBL" id="ERF59550.1"/>
    </source>
</evidence>
<dbReference type="GO" id="GO:0009003">
    <property type="term" value="F:signal peptidase activity"/>
    <property type="evidence" value="ECO:0007669"/>
    <property type="project" value="UniProtKB-EC"/>
</dbReference>
<comment type="similarity">
    <text evidence="2 7">Belongs to the peptidase S26 family.</text>
</comment>
<accession>U1GNE4</accession>
<dbReference type="InterPro" id="IPR019533">
    <property type="entry name" value="Peptidase_S26"/>
</dbReference>
<dbReference type="SUPFAM" id="SSF51306">
    <property type="entry name" value="LexA/Signal peptidase"/>
    <property type="match status" value="2"/>
</dbReference>
<dbReference type="PRINTS" id="PR00727">
    <property type="entry name" value="LEADERPTASE"/>
</dbReference>
<evidence type="ECO:0000256" key="4">
    <source>
        <dbReference type="ARBA" id="ARBA00019232"/>
    </source>
</evidence>
<evidence type="ECO:0000256" key="3">
    <source>
        <dbReference type="ARBA" id="ARBA00013208"/>
    </source>
</evidence>
<sequence>MTESKTETLFILLFASLAASFFFAFFCIPVSADISILAFPISFAFTAIVFYKSIRLKRGDASVIPAVRKMMQYLPYVLLASFVLRRAGKNGTPFWYDIATVSLWCIIFVSSLAALYFLNEKRVYTLSPEWKKYREKNPSVKPRGFARAAFEALDWADALVQAIFMVLLIQIFIVQLYMIPSESMVPEFLVGDRVVVFKTESGPKFPLSDVGIPSLKTYERGDVVVFRNPHYSMDRKSEVKTVTSQLVYLLTFMAVNLNKDANGMPKPDPLVKRVAGVPGEQLVMQDGVLYARTKDGGDFKPVEKDARFAAWNLNDVAAKAKRGIRDFPLSQSEYDLMIECEKKRREYDIDAASLSCRALAERFKRAVPDRSGTFTMDASSMHEYNLFVNFDALTQRLMSADGGTAWFSSFMTDWIASKPEAGSYAGGDIYSDANYRLNIMIKECVGSLVVRNAELIKAASSSDARRSDGEIRSLMERAEMLNLYVMLLDQRNMPVFPENKNGRPQYIPEGSYFMMGDNRFNSADMRHSYTKTLVPLSKLDAYSVTYESNMSPQYVGKKYILGTTLFRFWPPSRIGAIGKRR</sequence>
<dbReference type="GO" id="GO:0006465">
    <property type="term" value="P:signal peptide processing"/>
    <property type="evidence" value="ECO:0007669"/>
    <property type="project" value="InterPro"/>
</dbReference>
<feature type="active site" evidence="6">
    <location>
        <position position="272"/>
    </location>
</feature>
<organism evidence="9 11">
    <name type="scientific">Treponema socranskii subsp. socranskii VPI DR56BR1116 = ATCC 35536</name>
    <dbReference type="NCBI Taxonomy" id="1125725"/>
    <lineage>
        <taxon>Bacteria</taxon>
        <taxon>Pseudomonadati</taxon>
        <taxon>Spirochaetota</taxon>
        <taxon>Spirochaetia</taxon>
        <taxon>Spirochaetales</taxon>
        <taxon>Treponemataceae</taxon>
        <taxon>Treponema</taxon>
    </lineage>
</organism>
<evidence type="ECO:0000256" key="5">
    <source>
        <dbReference type="ARBA" id="ARBA00022801"/>
    </source>
</evidence>
<dbReference type="RefSeq" id="WP_021331442.1">
    <property type="nucleotide sequence ID" value="NZ_AUZJ01000066.1"/>
</dbReference>
<dbReference type="AlphaFoldDB" id="U1GNE4"/>
<dbReference type="Pfam" id="PF10502">
    <property type="entry name" value="Peptidase_S26"/>
    <property type="match status" value="2"/>
</dbReference>
<evidence type="ECO:0000256" key="7">
    <source>
        <dbReference type="RuleBase" id="RU362042"/>
    </source>
</evidence>
<feature type="active site" evidence="6">
    <location>
        <position position="183"/>
    </location>
</feature>
<dbReference type="Gene3D" id="2.10.109.10">
    <property type="entry name" value="Umud Fragment, subunit A"/>
    <property type="match status" value="2"/>
</dbReference>
<reference evidence="11 12" key="1">
    <citation type="submission" date="2013-08" db="EMBL/GenBank/DDBJ databases">
        <authorList>
            <person name="Durkin A.S."/>
            <person name="Haft D.R."/>
            <person name="McCorrison J."/>
            <person name="Torralba M."/>
            <person name="Gillis M."/>
            <person name="Haft D.H."/>
            <person name="Methe B."/>
            <person name="Sutton G."/>
            <person name="Nelson K.E."/>
        </authorList>
    </citation>
    <scope>NUCLEOTIDE SEQUENCE [LARGE SCALE GENOMIC DNA]</scope>
    <source>
        <strain evidence="10 12">ATCC 35536</strain>
        <strain evidence="9 11">VPI DR56BR1116</strain>
    </source>
</reference>
<dbReference type="NCBIfam" id="TIGR02227">
    <property type="entry name" value="sigpep_I_bact"/>
    <property type="match status" value="1"/>
</dbReference>
<feature type="transmembrane region" description="Helical" evidence="7">
    <location>
        <begin position="34"/>
        <end position="51"/>
    </location>
</feature>
<evidence type="ECO:0000313" key="12">
    <source>
        <dbReference type="Proteomes" id="UP000016646"/>
    </source>
</evidence>
<dbReference type="eggNOG" id="COG0681">
    <property type="taxonomic scope" value="Bacteria"/>
</dbReference>
<dbReference type="CDD" id="cd06530">
    <property type="entry name" value="S26_SPase_I"/>
    <property type="match status" value="1"/>
</dbReference>
<evidence type="ECO:0000313" key="11">
    <source>
        <dbReference type="Proteomes" id="UP000016412"/>
    </source>
</evidence>
<dbReference type="GO" id="GO:0004252">
    <property type="term" value="F:serine-type endopeptidase activity"/>
    <property type="evidence" value="ECO:0007669"/>
    <property type="project" value="InterPro"/>
</dbReference>
<dbReference type="PROSITE" id="PS00760">
    <property type="entry name" value="SPASE_I_2"/>
    <property type="match status" value="1"/>
</dbReference>
<keyword evidence="7" id="KW-0645">Protease</keyword>
<dbReference type="PANTHER" id="PTHR43390">
    <property type="entry name" value="SIGNAL PEPTIDASE I"/>
    <property type="match status" value="1"/>
</dbReference>
<comment type="caution">
    <text evidence="9">The sequence shown here is derived from an EMBL/GenBank/DDBJ whole genome shotgun (WGS) entry which is preliminary data.</text>
</comment>
<feature type="transmembrane region" description="Helical" evidence="7">
    <location>
        <begin position="71"/>
        <end position="88"/>
    </location>
</feature>
<dbReference type="InterPro" id="IPR036286">
    <property type="entry name" value="LexA/Signal_pep-like_sf"/>
</dbReference>
<gene>
    <name evidence="10" type="ORF">HMPREF0860_0277</name>
    <name evidence="9" type="ORF">HMPREF1325_1686</name>
</gene>
<protein>
    <recommendedName>
        <fullName evidence="4 7">Signal peptidase I</fullName>
        <ecNumber evidence="3 7">3.4.21.89</ecNumber>
    </recommendedName>
</protein>
<name>U1GNE4_TRESO</name>
<evidence type="ECO:0000259" key="8">
    <source>
        <dbReference type="Pfam" id="PF10502"/>
    </source>
</evidence>
<keyword evidence="12" id="KW-1185">Reference proteome</keyword>
<keyword evidence="5 7" id="KW-0378">Hydrolase</keyword>
<evidence type="ECO:0000256" key="6">
    <source>
        <dbReference type="PIRSR" id="PIRSR600223-1"/>
    </source>
</evidence>
<dbReference type="InterPro" id="IPR019757">
    <property type="entry name" value="Pept_S26A_signal_pept_1_Lys-AS"/>
</dbReference>
<evidence type="ECO:0000313" key="10">
    <source>
        <dbReference type="EMBL" id="ERJ98448.1"/>
    </source>
</evidence>
<dbReference type="OrthoDB" id="9802919at2"/>
<dbReference type="EC" id="3.4.21.89" evidence="3 7"/>